<accession>A0A1Y5P2M4</accession>
<name>A0A1Y5P2M4_9MICO</name>
<gene>
    <name evidence="2" type="ORF">MIPYR_20215</name>
</gene>
<dbReference type="EMBL" id="FLQR01000006">
    <property type="protein sequence ID" value="SBS71780.1"/>
    <property type="molecule type" value="Genomic_DNA"/>
</dbReference>
<evidence type="ECO:0000256" key="1">
    <source>
        <dbReference type="SAM" id="MobiDB-lite"/>
    </source>
</evidence>
<feature type="region of interest" description="Disordered" evidence="1">
    <location>
        <begin position="94"/>
        <end position="123"/>
    </location>
</feature>
<organism evidence="2">
    <name type="scientific">uncultured Microbacterium sp</name>
    <dbReference type="NCBI Taxonomy" id="191216"/>
    <lineage>
        <taxon>Bacteria</taxon>
        <taxon>Bacillati</taxon>
        <taxon>Actinomycetota</taxon>
        <taxon>Actinomycetes</taxon>
        <taxon>Micrococcales</taxon>
        <taxon>Microbacteriaceae</taxon>
        <taxon>Microbacterium</taxon>
        <taxon>environmental samples</taxon>
    </lineage>
</organism>
<proteinExistence type="predicted"/>
<dbReference type="AlphaFoldDB" id="A0A1Y5P2M4"/>
<protein>
    <submittedName>
        <fullName evidence="2">Uncharacterized protein</fullName>
    </submittedName>
</protein>
<sequence length="137" mass="14510">MAWMKKESADLAPPSNAQKHCLTGAFVAETEGFEPSVPVRELHLSRVKSRRSGHSALSAVAPLSDAKCRVDQALSVRIAAALGARYALLDRPVGGRSACSGTPGGHLARRVPPPREPPHQGDKWIVCSVRSPGCQAP</sequence>
<reference evidence="2" key="1">
    <citation type="submission" date="2016-03" db="EMBL/GenBank/DDBJ databases">
        <authorList>
            <person name="Ploux O."/>
        </authorList>
    </citation>
    <scope>NUCLEOTIDE SEQUENCE</scope>
    <source>
        <strain evidence="2">UC1</strain>
    </source>
</reference>
<evidence type="ECO:0000313" key="2">
    <source>
        <dbReference type="EMBL" id="SBS71780.1"/>
    </source>
</evidence>